<dbReference type="PANTHER" id="PTHR43025:SF3">
    <property type="entry name" value="MONOGALACTOSYLDIACYLGLYCEROL SYNTHASE 1, CHLOROPLASTIC"/>
    <property type="match status" value="1"/>
</dbReference>
<dbReference type="InterPro" id="IPR050519">
    <property type="entry name" value="Glycosyltransf_28_UgtP"/>
</dbReference>
<evidence type="ECO:0000259" key="6">
    <source>
        <dbReference type="Pfam" id="PF06925"/>
    </source>
</evidence>
<evidence type="ECO:0000259" key="5">
    <source>
        <dbReference type="Pfam" id="PF04101"/>
    </source>
</evidence>
<protein>
    <submittedName>
        <fullName evidence="7">Glycosyltransferase</fullName>
    </submittedName>
</protein>
<sequence length="385" mass="43489">MGRQIKLLIVYARFGDGHLQAATALSDSFARLGIAEAQIVDLLAQSHPLLNEVSKFVYRKSYDMFPHLYGWVYETTRDMKASSPFAHFLHSFGADELLKLIELERPDAIIHTFPSLALPLITTRLGRRIPMFNVVTDFDLHMRWVHPQVDKYYVATDDLRLQLNKLGIGDNRIKATGIPLRRSFAEQLSLSEREAVAARYGLTPDQPIVLLMAGAYGNFANLRNLCGKLSVQKNIQTIVVCGHNRSVQSELHRRFAMHANVTVLGYVDRIDELMRLAACIVTKPGGLTMSEAIEARLPIFLLRPVPGQERNNALYLQRQGAAFISRSIEELFQAILRLLRDSHHRLAMCRALERLSKESASDRIALDITNQLHIMEEASVPLIRG</sequence>
<keyword evidence="4" id="KW-0808">Transferase</keyword>
<comment type="similarity">
    <text evidence="2">Belongs to the glycosyltransferase 28 family.</text>
</comment>
<dbReference type="InterPro" id="IPR007235">
    <property type="entry name" value="Glyco_trans_28_C"/>
</dbReference>
<dbReference type="RefSeq" id="WP_378113476.1">
    <property type="nucleotide sequence ID" value="NZ_JBHSNC010000054.1"/>
</dbReference>
<dbReference type="EMBL" id="JBHSNC010000054">
    <property type="protein sequence ID" value="MFC5531517.1"/>
    <property type="molecule type" value="Genomic_DNA"/>
</dbReference>
<dbReference type="PANTHER" id="PTHR43025">
    <property type="entry name" value="MONOGALACTOSYLDIACYLGLYCEROL SYNTHASE"/>
    <property type="match status" value="1"/>
</dbReference>
<feature type="domain" description="Diacylglycerol glucosyltransferase N-terminal" evidence="6">
    <location>
        <begin position="18"/>
        <end position="179"/>
    </location>
</feature>
<evidence type="ECO:0000313" key="8">
    <source>
        <dbReference type="Proteomes" id="UP001596108"/>
    </source>
</evidence>
<keyword evidence="3" id="KW-0328">Glycosyltransferase</keyword>
<evidence type="ECO:0000256" key="3">
    <source>
        <dbReference type="ARBA" id="ARBA00022676"/>
    </source>
</evidence>
<dbReference type="Proteomes" id="UP001596108">
    <property type="component" value="Unassembled WGS sequence"/>
</dbReference>
<evidence type="ECO:0000313" key="7">
    <source>
        <dbReference type="EMBL" id="MFC5531517.1"/>
    </source>
</evidence>
<dbReference type="InterPro" id="IPR009695">
    <property type="entry name" value="Diacylglyc_glucosyltr_N"/>
</dbReference>
<proteinExistence type="inferred from homology"/>
<dbReference type="SUPFAM" id="SSF53756">
    <property type="entry name" value="UDP-Glycosyltransferase/glycogen phosphorylase"/>
    <property type="match status" value="1"/>
</dbReference>
<comment type="caution">
    <text evidence="7">The sequence shown here is derived from an EMBL/GenBank/DDBJ whole genome shotgun (WGS) entry which is preliminary data.</text>
</comment>
<evidence type="ECO:0000256" key="4">
    <source>
        <dbReference type="ARBA" id="ARBA00022679"/>
    </source>
</evidence>
<dbReference type="Pfam" id="PF06925">
    <property type="entry name" value="MGDG_synth"/>
    <property type="match status" value="1"/>
</dbReference>
<comment type="subcellular location">
    <subcellularLocation>
        <location evidence="1">Membrane</location>
    </subcellularLocation>
</comment>
<dbReference type="Gene3D" id="3.40.50.2000">
    <property type="entry name" value="Glycogen Phosphorylase B"/>
    <property type="match status" value="1"/>
</dbReference>
<evidence type="ECO:0000256" key="1">
    <source>
        <dbReference type="ARBA" id="ARBA00004370"/>
    </source>
</evidence>
<feature type="domain" description="Glycosyl transferase family 28 C-terminal" evidence="5">
    <location>
        <begin position="232"/>
        <end position="363"/>
    </location>
</feature>
<accession>A0ABW0R5G2</accession>
<reference evidence="8" key="1">
    <citation type="journal article" date="2019" name="Int. J. Syst. Evol. Microbiol.">
        <title>The Global Catalogue of Microorganisms (GCM) 10K type strain sequencing project: providing services to taxonomists for standard genome sequencing and annotation.</title>
        <authorList>
            <consortium name="The Broad Institute Genomics Platform"/>
            <consortium name="The Broad Institute Genome Sequencing Center for Infectious Disease"/>
            <person name="Wu L."/>
            <person name="Ma J."/>
        </authorList>
    </citation>
    <scope>NUCLEOTIDE SEQUENCE [LARGE SCALE GENOMIC DNA]</scope>
    <source>
        <strain evidence="8">CGMCC 1.18578</strain>
    </source>
</reference>
<gene>
    <name evidence="7" type="ORF">ACFPQ4_19025</name>
</gene>
<organism evidence="7 8">
    <name type="scientific">Cohnella yongneupensis</name>
    <dbReference type="NCBI Taxonomy" id="425006"/>
    <lineage>
        <taxon>Bacteria</taxon>
        <taxon>Bacillati</taxon>
        <taxon>Bacillota</taxon>
        <taxon>Bacilli</taxon>
        <taxon>Bacillales</taxon>
        <taxon>Paenibacillaceae</taxon>
        <taxon>Cohnella</taxon>
    </lineage>
</organism>
<evidence type="ECO:0000256" key="2">
    <source>
        <dbReference type="ARBA" id="ARBA00006962"/>
    </source>
</evidence>
<name>A0ABW0R5G2_9BACL</name>
<dbReference type="Pfam" id="PF04101">
    <property type="entry name" value="Glyco_tran_28_C"/>
    <property type="match status" value="1"/>
</dbReference>
<keyword evidence="8" id="KW-1185">Reference proteome</keyword>